<dbReference type="Gramene" id="CDY22297">
    <property type="protein sequence ID" value="CDY22297"/>
    <property type="gene ID" value="GSBRNA2T00018763001"/>
</dbReference>
<dbReference type="PaxDb" id="3708-A0A078GB39"/>
<name>A0A078GB39_BRANA</name>
<evidence type="ECO:0000313" key="2">
    <source>
        <dbReference type="Proteomes" id="UP000028999"/>
    </source>
</evidence>
<dbReference type="Proteomes" id="UP000028999">
    <property type="component" value="Unassembled WGS sequence"/>
</dbReference>
<dbReference type="EMBL" id="LK032129">
    <property type="protein sequence ID" value="CDY22297.1"/>
    <property type="molecule type" value="Genomic_DNA"/>
</dbReference>
<gene>
    <name evidence="1" type="primary">BnaC02g26010D</name>
    <name evidence="1" type="ORF">GSBRNA2T00018763001</name>
</gene>
<keyword evidence="2" id="KW-1185">Reference proteome</keyword>
<proteinExistence type="predicted"/>
<evidence type="ECO:0000313" key="1">
    <source>
        <dbReference type="EMBL" id="CDY22297.1"/>
    </source>
</evidence>
<reference evidence="1 2" key="1">
    <citation type="journal article" date="2014" name="Science">
        <title>Plant genetics. Early allopolyploid evolution in the post-Neolithic Brassica napus oilseed genome.</title>
        <authorList>
            <person name="Chalhoub B."/>
            <person name="Denoeud F."/>
            <person name="Liu S."/>
            <person name="Parkin I.A."/>
            <person name="Tang H."/>
            <person name="Wang X."/>
            <person name="Chiquet J."/>
            <person name="Belcram H."/>
            <person name="Tong C."/>
            <person name="Samans B."/>
            <person name="Correa M."/>
            <person name="Da Silva C."/>
            <person name="Just J."/>
            <person name="Falentin C."/>
            <person name="Koh C.S."/>
            <person name="Le Clainche I."/>
            <person name="Bernard M."/>
            <person name="Bento P."/>
            <person name="Noel B."/>
            <person name="Labadie K."/>
            <person name="Alberti A."/>
            <person name="Charles M."/>
            <person name="Arnaud D."/>
            <person name="Guo H."/>
            <person name="Daviaud C."/>
            <person name="Alamery S."/>
            <person name="Jabbari K."/>
            <person name="Zhao M."/>
            <person name="Edger P.P."/>
            <person name="Chelaifa H."/>
            <person name="Tack D."/>
            <person name="Lassalle G."/>
            <person name="Mestiri I."/>
            <person name="Schnel N."/>
            <person name="Le Paslier M.C."/>
            <person name="Fan G."/>
            <person name="Renault V."/>
            <person name="Bayer P.E."/>
            <person name="Golicz A.A."/>
            <person name="Manoli S."/>
            <person name="Lee T.H."/>
            <person name="Thi V.H."/>
            <person name="Chalabi S."/>
            <person name="Hu Q."/>
            <person name="Fan C."/>
            <person name="Tollenaere R."/>
            <person name="Lu Y."/>
            <person name="Battail C."/>
            <person name="Shen J."/>
            <person name="Sidebottom C.H."/>
            <person name="Wang X."/>
            <person name="Canaguier A."/>
            <person name="Chauveau A."/>
            <person name="Berard A."/>
            <person name="Deniot G."/>
            <person name="Guan M."/>
            <person name="Liu Z."/>
            <person name="Sun F."/>
            <person name="Lim Y.P."/>
            <person name="Lyons E."/>
            <person name="Town C.D."/>
            <person name="Bancroft I."/>
            <person name="Wang X."/>
            <person name="Meng J."/>
            <person name="Ma J."/>
            <person name="Pires J.C."/>
            <person name="King G.J."/>
            <person name="Brunel D."/>
            <person name="Delourme R."/>
            <person name="Renard M."/>
            <person name="Aury J.M."/>
            <person name="Adams K.L."/>
            <person name="Batley J."/>
            <person name="Snowdon R.J."/>
            <person name="Tost J."/>
            <person name="Edwards D."/>
            <person name="Zhou Y."/>
            <person name="Hua W."/>
            <person name="Sharpe A.G."/>
            <person name="Paterson A.H."/>
            <person name="Guan C."/>
            <person name="Wincker P."/>
        </authorList>
    </citation>
    <scope>NUCLEOTIDE SEQUENCE [LARGE SCALE GENOMIC DNA]</scope>
    <source>
        <strain evidence="2">cv. Darmor-bzh</strain>
    </source>
</reference>
<protein>
    <submittedName>
        <fullName evidence="1">BnaC02g26010D protein</fullName>
    </submittedName>
</protein>
<sequence>MDLGGWFPDLPLGSLCRAVATSGSGGPPWCLGGSVTNGWSGVETRIY</sequence>
<dbReference type="AlphaFoldDB" id="A0A078GB39"/>
<organism evidence="1 2">
    <name type="scientific">Brassica napus</name>
    <name type="common">Rape</name>
    <dbReference type="NCBI Taxonomy" id="3708"/>
    <lineage>
        <taxon>Eukaryota</taxon>
        <taxon>Viridiplantae</taxon>
        <taxon>Streptophyta</taxon>
        <taxon>Embryophyta</taxon>
        <taxon>Tracheophyta</taxon>
        <taxon>Spermatophyta</taxon>
        <taxon>Magnoliopsida</taxon>
        <taxon>eudicotyledons</taxon>
        <taxon>Gunneridae</taxon>
        <taxon>Pentapetalae</taxon>
        <taxon>rosids</taxon>
        <taxon>malvids</taxon>
        <taxon>Brassicales</taxon>
        <taxon>Brassicaceae</taxon>
        <taxon>Brassiceae</taxon>
        <taxon>Brassica</taxon>
    </lineage>
</organism>
<accession>A0A078GB39</accession>